<reference evidence="2" key="1">
    <citation type="journal article" date="2020" name="Nature">
        <title>Giant virus diversity and host interactions through global metagenomics.</title>
        <authorList>
            <person name="Schulz F."/>
            <person name="Roux S."/>
            <person name="Paez-Espino D."/>
            <person name="Jungbluth S."/>
            <person name="Walsh D.A."/>
            <person name="Denef V.J."/>
            <person name="McMahon K.D."/>
            <person name="Konstantinidis K.T."/>
            <person name="Eloe-Fadrosh E.A."/>
            <person name="Kyrpides N.C."/>
            <person name="Woyke T."/>
        </authorList>
    </citation>
    <scope>NUCLEOTIDE SEQUENCE</scope>
    <source>
        <strain evidence="2">GVMAG-M-3300021962-46</strain>
    </source>
</reference>
<organism evidence="2">
    <name type="scientific">viral metagenome</name>
    <dbReference type="NCBI Taxonomy" id="1070528"/>
    <lineage>
        <taxon>unclassified sequences</taxon>
        <taxon>metagenomes</taxon>
        <taxon>organismal metagenomes</taxon>
    </lineage>
</organism>
<dbReference type="AlphaFoldDB" id="A0A6C0CTX8"/>
<evidence type="ECO:0000313" key="2">
    <source>
        <dbReference type="EMBL" id="QHT07149.1"/>
    </source>
</evidence>
<keyword evidence="1" id="KW-0472">Membrane</keyword>
<name>A0A6C0CTX8_9ZZZZ</name>
<feature type="transmembrane region" description="Helical" evidence="1">
    <location>
        <begin position="6"/>
        <end position="22"/>
    </location>
</feature>
<accession>A0A6C0CTX8</accession>
<keyword evidence="1" id="KW-1133">Transmembrane helix</keyword>
<keyword evidence="1" id="KW-0812">Transmembrane</keyword>
<proteinExistence type="predicted"/>
<protein>
    <submittedName>
        <fullName evidence="2">Uncharacterized protein</fullName>
    </submittedName>
</protein>
<evidence type="ECO:0000256" key="1">
    <source>
        <dbReference type="SAM" id="Phobius"/>
    </source>
</evidence>
<dbReference type="EMBL" id="MN739479">
    <property type="protein sequence ID" value="QHT07149.1"/>
    <property type="molecule type" value="Genomic_DNA"/>
</dbReference>
<sequence length="86" mass="10526">MYLTFYVLAFILFTLIAYYYFYQTMECFFDFGSRIDCPTRNQSYDLRGDEYVIPHRNDFVWLNSEFGSINPQQCPRRRLMEIETMI</sequence>